<dbReference type="GO" id="GO:0019240">
    <property type="term" value="P:citrulline biosynthetic process"/>
    <property type="evidence" value="ECO:0007669"/>
    <property type="project" value="TreeGrafter"/>
</dbReference>
<evidence type="ECO:0000259" key="3">
    <source>
        <dbReference type="Pfam" id="PF00185"/>
    </source>
</evidence>
<accession>Q4PK12</accession>
<evidence type="ECO:0000256" key="1">
    <source>
        <dbReference type="ARBA" id="ARBA00022679"/>
    </source>
</evidence>
<dbReference type="PRINTS" id="PR00100">
    <property type="entry name" value="AOTCASE"/>
</dbReference>
<sequence>MFAANSSVPVINALSDLSHPCQILADLMTFKENSVNELEKVCWIGDGNNVCNSYVEASKILGFELSIYCPKEYSPDPSFLNYAKENSSFANSREEAAKGADIITTDVWVSMGDEKTKERAFQGYFVDTGLIENTGKESIFLHCLPAHRGQEITFELMEHPSSKVLQQAENRMHVQEALIENLLS</sequence>
<dbReference type="FunFam" id="3.40.50.1370:FF:000008">
    <property type="entry name" value="Ornithine carbamoyltransferase"/>
    <property type="match status" value="1"/>
</dbReference>
<reference evidence="5" key="1">
    <citation type="journal article" date="2005" name="PLoS Biol.">
        <title>New insights into metabolic properties of marine bacteria encoding proteorhodopsins.</title>
        <authorList>
            <person name="Sabehi G."/>
            <person name="Loy A."/>
            <person name="Jung K.H."/>
            <person name="Partha R."/>
            <person name="Spudich J.L."/>
            <person name="Isaacson T."/>
            <person name="Hirschberg J."/>
            <person name="Wagner M."/>
            <person name="Beja O."/>
        </authorList>
    </citation>
    <scope>NUCLEOTIDE SEQUENCE</scope>
</reference>
<keyword evidence="1 2" id="KW-0808">Transferase</keyword>
<dbReference type="Pfam" id="PF00185">
    <property type="entry name" value="OTCace"/>
    <property type="match status" value="1"/>
</dbReference>
<feature type="domain" description="Aspartate/ornithine carbamoyltransferase carbamoyl-P binding" evidence="4">
    <location>
        <begin position="2"/>
        <end position="32"/>
    </location>
</feature>
<feature type="domain" description="Aspartate/ornithine carbamoyltransferase Asp/Orn-binding" evidence="3">
    <location>
        <begin position="40"/>
        <end position="180"/>
    </location>
</feature>
<dbReference type="PANTHER" id="PTHR45753:SF3">
    <property type="entry name" value="ORNITHINE TRANSCARBAMYLASE, MITOCHONDRIAL"/>
    <property type="match status" value="1"/>
</dbReference>
<organism evidence="5">
    <name type="scientific">uncultured bacterium MedeBAC49C08</name>
    <dbReference type="NCBI Taxonomy" id="332274"/>
    <lineage>
        <taxon>Bacteria</taxon>
        <taxon>environmental samples</taxon>
    </lineage>
</organism>
<name>Q4PK12_9BACT</name>
<dbReference type="InterPro" id="IPR036901">
    <property type="entry name" value="Asp/Orn_carbamoylTrfase_sf"/>
</dbReference>
<dbReference type="GO" id="GO:0016597">
    <property type="term" value="F:amino acid binding"/>
    <property type="evidence" value="ECO:0007669"/>
    <property type="project" value="InterPro"/>
</dbReference>
<dbReference type="PANTHER" id="PTHR45753">
    <property type="entry name" value="ORNITHINE CARBAMOYLTRANSFERASE, MITOCHONDRIAL"/>
    <property type="match status" value="1"/>
</dbReference>
<evidence type="ECO:0000256" key="2">
    <source>
        <dbReference type="RuleBase" id="RU003634"/>
    </source>
</evidence>
<dbReference type="InterPro" id="IPR006131">
    <property type="entry name" value="Asp_carbamoyltransf_Asp/Orn-bd"/>
</dbReference>
<proteinExistence type="inferred from homology"/>
<dbReference type="PRINTS" id="PR00102">
    <property type="entry name" value="OTCASE"/>
</dbReference>
<dbReference type="Gene3D" id="3.40.50.1370">
    <property type="entry name" value="Aspartate/ornithine carbamoyltransferase"/>
    <property type="match status" value="2"/>
</dbReference>
<protein>
    <submittedName>
        <fullName evidence="5">Predicted ornithine carbamoyltransferase</fullName>
    </submittedName>
</protein>
<dbReference type="InterPro" id="IPR002292">
    <property type="entry name" value="Orn/put_carbamltrans"/>
</dbReference>
<evidence type="ECO:0000313" key="5">
    <source>
        <dbReference type="EMBL" id="AAY82682.1"/>
    </source>
</evidence>
<dbReference type="GO" id="GO:0004585">
    <property type="term" value="F:ornithine carbamoyltransferase activity"/>
    <property type="evidence" value="ECO:0007669"/>
    <property type="project" value="TreeGrafter"/>
</dbReference>
<dbReference type="EMBL" id="DQ077554">
    <property type="protein sequence ID" value="AAY82682.1"/>
    <property type="molecule type" value="Genomic_DNA"/>
</dbReference>
<dbReference type="InterPro" id="IPR006132">
    <property type="entry name" value="Asp/Orn_carbamoyltranf_P-bd"/>
</dbReference>
<comment type="similarity">
    <text evidence="2">Belongs to the aspartate/ornithine carbamoyltransferase superfamily.</text>
</comment>
<dbReference type="InterPro" id="IPR006130">
    <property type="entry name" value="Asp/Orn_carbamoylTrfase"/>
</dbReference>
<dbReference type="Pfam" id="PF02729">
    <property type="entry name" value="OTCace_N"/>
    <property type="match status" value="1"/>
</dbReference>
<dbReference type="GO" id="GO:0042450">
    <property type="term" value="P:L-arginine biosynthetic process via ornithine"/>
    <property type="evidence" value="ECO:0007669"/>
    <property type="project" value="TreeGrafter"/>
</dbReference>
<dbReference type="AlphaFoldDB" id="Q4PK12"/>
<evidence type="ECO:0000259" key="4">
    <source>
        <dbReference type="Pfam" id="PF02729"/>
    </source>
</evidence>
<dbReference type="SUPFAM" id="SSF53671">
    <property type="entry name" value="Aspartate/ornithine carbamoyltransferase"/>
    <property type="match status" value="1"/>
</dbReference>